<feature type="compositionally biased region" description="Basic residues" evidence="3">
    <location>
        <begin position="154"/>
        <end position="163"/>
    </location>
</feature>
<evidence type="ECO:0000256" key="2">
    <source>
        <dbReference type="SAM" id="Coils"/>
    </source>
</evidence>
<dbReference type="Gene3D" id="2.30.29.30">
    <property type="entry name" value="Pleckstrin-homology domain (PH domain)/Phosphotyrosine-binding domain (PTB)"/>
    <property type="match status" value="1"/>
</dbReference>
<dbReference type="InterPro" id="IPR039919">
    <property type="entry name" value="ARHGEF10/ARHGEF17"/>
</dbReference>
<evidence type="ECO:0000256" key="1">
    <source>
        <dbReference type="ARBA" id="ARBA00022658"/>
    </source>
</evidence>
<keyword evidence="2" id="KW-0175">Coiled coil</keyword>
<dbReference type="Pfam" id="PF19057">
    <property type="entry name" value="PH_19"/>
    <property type="match status" value="1"/>
</dbReference>
<dbReference type="GO" id="GO:0005085">
    <property type="term" value="F:guanyl-nucleotide exchange factor activity"/>
    <property type="evidence" value="ECO:0007669"/>
    <property type="project" value="UniProtKB-KW"/>
</dbReference>
<dbReference type="GO" id="GO:0005737">
    <property type="term" value="C:cytoplasm"/>
    <property type="evidence" value="ECO:0007669"/>
    <property type="project" value="UniProtKB-ARBA"/>
</dbReference>
<dbReference type="SMART" id="SM00325">
    <property type="entry name" value="RhoGEF"/>
    <property type="match status" value="1"/>
</dbReference>
<dbReference type="Pfam" id="PF00621">
    <property type="entry name" value="RhoGEF"/>
    <property type="match status" value="1"/>
</dbReference>
<evidence type="ECO:0000313" key="5">
    <source>
        <dbReference type="EMBL" id="JAQ02026.1"/>
    </source>
</evidence>
<gene>
    <name evidence="5" type="primary">ARHGEF10_0</name>
    <name evidence="5" type="ORF">g.90387</name>
</gene>
<organism evidence="5">
    <name type="scientific">Lygus hesperus</name>
    <name type="common">Western plant bug</name>
    <dbReference type="NCBI Taxonomy" id="30085"/>
    <lineage>
        <taxon>Eukaryota</taxon>
        <taxon>Metazoa</taxon>
        <taxon>Ecdysozoa</taxon>
        <taxon>Arthropoda</taxon>
        <taxon>Hexapoda</taxon>
        <taxon>Insecta</taxon>
        <taxon>Pterygota</taxon>
        <taxon>Neoptera</taxon>
        <taxon>Paraneoptera</taxon>
        <taxon>Hemiptera</taxon>
        <taxon>Heteroptera</taxon>
        <taxon>Panheteroptera</taxon>
        <taxon>Cimicomorpha</taxon>
        <taxon>Miridae</taxon>
        <taxon>Mirini</taxon>
        <taxon>Lygus</taxon>
    </lineage>
</organism>
<feature type="compositionally biased region" description="Basic and acidic residues" evidence="3">
    <location>
        <begin position="216"/>
        <end position="225"/>
    </location>
</feature>
<keyword evidence="1" id="KW-0344">Guanine-nucleotide releasing factor</keyword>
<dbReference type="PANTHER" id="PTHR12877">
    <property type="entry name" value="RHO GUANINE NUCLEOTIDE EXCHANGE FACTOR"/>
    <property type="match status" value="1"/>
</dbReference>
<dbReference type="AlphaFoldDB" id="A0A146L440"/>
<dbReference type="InterPro" id="IPR011047">
    <property type="entry name" value="Quinoprotein_ADH-like_sf"/>
</dbReference>
<dbReference type="InterPro" id="IPR035899">
    <property type="entry name" value="DBL_dom_sf"/>
</dbReference>
<dbReference type="SUPFAM" id="SSF50729">
    <property type="entry name" value="PH domain-like"/>
    <property type="match status" value="1"/>
</dbReference>
<feature type="region of interest" description="Disordered" evidence="3">
    <location>
        <begin position="110"/>
        <end position="250"/>
    </location>
</feature>
<accession>A0A146L440</accession>
<dbReference type="Gene3D" id="1.20.900.10">
    <property type="entry name" value="Dbl homology (DH) domain"/>
    <property type="match status" value="1"/>
</dbReference>
<dbReference type="PANTHER" id="PTHR12877:SF7">
    <property type="entry name" value="RHO GUANINE NUCLEOTIDE EXCHANGE FACTOR 10-LIKE PROTEIN"/>
    <property type="match status" value="1"/>
</dbReference>
<feature type="domain" description="DH" evidence="4">
    <location>
        <begin position="303"/>
        <end position="490"/>
    </location>
</feature>
<feature type="compositionally biased region" description="Low complexity" evidence="3">
    <location>
        <begin position="165"/>
        <end position="181"/>
    </location>
</feature>
<dbReference type="CDD" id="cd00160">
    <property type="entry name" value="RhoGEF"/>
    <property type="match status" value="1"/>
</dbReference>
<dbReference type="InterPro" id="IPR000219">
    <property type="entry name" value="DH_dom"/>
</dbReference>
<dbReference type="GO" id="GO:0051496">
    <property type="term" value="P:positive regulation of stress fiber assembly"/>
    <property type="evidence" value="ECO:0007669"/>
    <property type="project" value="TreeGrafter"/>
</dbReference>
<sequence length="1134" mass="125855">MDGEGCVIAGPSGVRRQAYLRFPPPPPFPPDEYSYAYYEQGGGGKKSGRGNPAGAAGGGKGTRHSYITRYGTQENLYEEIGHMRLEEEVRYVHSKHLQVLDELNLSMEAMLMPSPPPSELTTEALMSPASCSVDSGFSSSSTGTNSLGRPNSANKKKSPHSFWRKLPGLGSSSSSTTLVKPSPDEQRCSSASWEESSHEQSRRSSCSDVDLSSGDESAKGIDGKGRGGSKRCVWRRGSPEPGGGTPPGRLARWFSIKKQAQEGEPRGKMPLLPEEEECSLTHRRALAPSLPPAPHNLNPHQIKLRHIIDAIVQSENSYLSTLWRLVYEYKKPLEEASPAILSSSKIQTLFHRVPEILQCHKLFRIALTDAVANWDREHRIGDVFVASFSKAVVLDIYSDFINNFSVAMDLARTETKKKPALAEFFKARQTNSHDRLSFFGLMVKPVQRFPQFILFLQDLLHNIGHGHPERMALQLALTQLESLAELLNERKREAEQAQALKQIMRLVSAKMPASSQHKYLIRHDDVTQLEVNSCGMISKLKNRRLLLLNDQLVCVAVNSKEENVNSQPRLTYKWSCNINDVQVIESSGSPTLSRLLTPNGSLASTNSSGTSDSLCMEMSQLMHDYQVISRIHDLTHTLKGQYADVNADVTRNLLDNIQREIQRKDEQMAWLDSCCLQLAVRGKEETYTFQMCSQEARKEWITELRLARLALDTNNSPAWEVPEQELRPSAKMPLFAAAHPVYTSDPQSESFFQVMCGCYYSTACGKTAYLWVCTYDGEDSHISIAQTWQTSLKPLTQIPVGGTKVTSMEYVRNMDAVWVGTANNRIMIYNVCDIEQPEVSSCIPVVGEVMAIKIHCDNVFVSLSTGRLLMFRRHSGLGEPEEILLGSEPIACLLPINLSLYAASGKTITVMSAITGELQKTFTIQHDHVGGHVNLMAHSGVGLWLSLAGSSTICLYHTETFKHLQDINVASNVVRVTRCQAPVTVTGLMAVKGLLWVGTDAGVALTIPLPRLEGVPIISGRVNVSYHGHSGPLTLLLPLHDPPTVLKRPPSKALMSDIYGLYGQLMYVKDYEDDERSDSDWSHGTNPDTLVRSDSKREHTLITITGGTGYVNYQQCCYKNVTNIAHIVIWEMKL</sequence>
<dbReference type="SUPFAM" id="SSF50998">
    <property type="entry name" value="Quinoprotein alcohol dehydrogenase-like"/>
    <property type="match status" value="1"/>
</dbReference>
<feature type="compositionally biased region" description="Low complexity" evidence="3">
    <location>
        <begin position="130"/>
        <end position="146"/>
    </location>
</feature>
<evidence type="ECO:0000259" key="4">
    <source>
        <dbReference type="PROSITE" id="PS50010"/>
    </source>
</evidence>
<dbReference type="EMBL" id="GDHC01016603">
    <property type="protein sequence ID" value="JAQ02026.1"/>
    <property type="molecule type" value="Transcribed_RNA"/>
</dbReference>
<protein>
    <submittedName>
        <fullName evidence="5">Rho guanine nucleotide exchange factor 10</fullName>
    </submittedName>
</protein>
<proteinExistence type="predicted"/>
<dbReference type="PROSITE" id="PS50010">
    <property type="entry name" value="DH_2"/>
    <property type="match status" value="1"/>
</dbReference>
<dbReference type="InterPro" id="IPR011993">
    <property type="entry name" value="PH-like_dom_sf"/>
</dbReference>
<dbReference type="Pfam" id="PF19056">
    <property type="entry name" value="WD40_2"/>
    <property type="match status" value="1"/>
</dbReference>
<feature type="region of interest" description="Disordered" evidence="3">
    <location>
        <begin position="41"/>
        <end position="64"/>
    </location>
</feature>
<feature type="coiled-coil region" evidence="2">
    <location>
        <begin position="470"/>
        <end position="503"/>
    </location>
</feature>
<dbReference type="SUPFAM" id="SSF48065">
    <property type="entry name" value="DBL homology domain (DH-domain)"/>
    <property type="match status" value="1"/>
</dbReference>
<name>A0A146L440_LYGHE</name>
<reference evidence="5" key="1">
    <citation type="journal article" date="2016" name="Gigascience">
        <title>De novo construction of an expanded transcriptome assembly for the western tarnished plant bug, Lygus hesperus.</title>
        <authorList>
            <person name="Tassone E.E."/>
            <person name="Geib S.M."/>
            <person name="Hall B."/>
            <person name="Fabrick J.A."/>
            <person name="Brent C.S."/>
            <person name="Hull J.J."/>
        </authorList>
    </citation>
    <scope>NUCLEOTIDE SEQUENCE</scope>
</reference>
<dbReference type="GO" id="GO:0030036">
    <property type="term" value="P:actin cytoskeleton organization"/>
    <property type="evidence" value="ECO:0007669"/>
    <property type="project" value="TreeGrafter"/>
</dbReference>
<dbReference type="FunFam" id="1.20.900.10:FF:000003">
    <property type="entry name" value="Rho guanine nucleotide exchange factor 10 like"/>
    <property type="match status" value="1"/>
</dbReference>
<evidence type="ECO:0000256" key="3">
    <source>
        <dbReference type="SAM" id="MobiDB-lite"/>
    </source>
</evidence>